<dbReference type="SMART" id="SM00285">
    <property type="entry name" value="PBD"/>
    <property type="match status" value="1"/>
</dbReference>
<evidence type="ECO:0000313" key="4">
    <source>
        <dbReference type="Proteomes" id="UP000823775"/>
    </source>
</evidence>
<accession>A0ABS8VZ26</accession>
<feature type="domain" description="CRIB" evidence="2">
    <location>
        <begin position="105"/>
        <end position="118"/>
    </location>
</feature>
<gene>
    <name evidence="3" type="primary">RIC4</name>
    <name evidence="3" type="ORF">HAX54_042335</name>
</gene>
<protein>
    <submittedName>
        <fullName evidence="3">Rop-interactive crib motif-containing protein 4</fullName>
    </submittedName>
</protein>
<dbReference type="EMBL" id="JACEIK010006218">
    <property type="protein sequence ID" value="MCE2055289.1"/>
    <property type="molecule type" value="Genomic_DNA"/>
</dbReference>
<evidence type="ECO:0000259" key="2">
    <source>
        <dbReference type="PROSITE" id="PS50108"/>
    </source>
</evidence>
<dbReference type="PANTHER" id="PTHR46931:SF15">
    <property type="entry name" value="CRIB DOMAIN-CONTAINING PROTEIN"/>
    <property type="match status" value="1"/>
</dbReference>
<dbReference type="Pfam" id="PF00786">
    <property type="entry name" value="PBD"/>
    <property type="match status" value="1"/>
</dbReference>
<dbReference type="PROSITE" id="PS50108">
    <property type="entry name" value="CRIB"/>
    <property type="match status" value="1"/>
</dbReference>
<organism evidence="3 4">
    <name type="scientific">Datura stramonium</name>
    <name type="common">Jimsonweed</name>
    <name type="synonym">Common thornapple</name>
    <dbReference type="NCBI Taxonomy" id="4076"/>
    <lineage>
        <taxon>Eukaryota</taxon>
        <taxon>Viridiplantae</taxon>
        <taxon>Streptophyta</taxon>
        <taxon>Embryophyta</taxon>
        <taxon>Tracheophyta</taxon>
        <taxon>Spermatophyta</taxon>
        <taxon>Magnoliopsida</taxon>
        <taxon>eudicotyledons</taxon>
        <taxon>Gunneridae</taxon>
        <taxon>Pentapetalae</taxon>
        <taxon>asterids</taxon>
        <taxon>lamiids</taxon>
        <taxon>Solanales</taxon>
        <taxon>Solanaceae</taxon>
        <taxon>Solanoideae</taxon>
        <taxon>Datureae</taxon>
        <taxon>Datura</taxon>
    </lineage>
</organism>
<feature type="region of interest" description="Disordered" evidence="1">
    <location>
        <begin position="24"/>
        <end position="61"/>
    </location>
</feature>
<proteinExistence type="predicted"/>
<evidence type="ECO:0000313" key="3">
    <source>
        <dbReference type="EMBL" id="MCE2055289.1"/>
    </source>
</evidence>
<dbReference type="InterPro" id="IPR000095">
    <property type="entry name" value="CRIB_dom"/>
</dbReference>
<dbReference type="Proteomes" id="UP000823775">
    <property type="component" value="Unassembled WGS sequence"/>
</dbReference>
<evidence type="ECO:0000256" key="1">
    <source>
        <dbReference type="SAM" id="MobiDB-lite"/>
    </source>
</evidence>
<sequence length="179" mass="20149">MERFVLLPFSVGCISESSVAIGHHQQQQQHKSSSLHQLNLTPIKSPKEEKEDDEKNLEGENLKSPLGLTALPKFQRLFKNFKNLSHLFVDKDEIEEEEEEMGMEIGLPTDVKHVAHIGIDGATTTTTTSILRTNWDYHNNLNLNLNLKSPNNHDLLAQFPFANMANHSPNHTSNVVTSS</sequence>
<keyword evidence="4" id="KW-1185">Reference proteome</keyword>
<name>A0ABS8VZ26_DATST</name>
<dbReference type="InterPro" id="IPR044509">
    <property type="entry name" value="RIC2/4"/>
</dbReference>
<dbReference type="PANTHER" id="PTHR46931">
    <property type="entry name" value="CRIB DOMAIN-CONTAINING PROTEIN RIC2"/>
    <property type="match status" value="1"/>
</dbReference>
<comment type="caution">
    <text evidence="3">The sequence shown here is derived from an EMBL/GenBank/DDBJ whole genome shotgun (WGS) entry which is preliminary data.</text>
</comment>
<feature type="compositionally biased region" description="Low complexity" evidence="1">
    <location>
        <begin position="24"/>
        <end position="40"/>
    </location>
</feature>
<reference evidence="3 4" key="1">
    <citation type="journal article" date="2021" name="BMC Genomics">
        <title>Datura genome reveals duplications of psychoactive alkaloid biosynthetic genes and high mutation rate following tissue culture.</title>
        <authorList>
            <person name="Rajewski A."/>
            <person name="Carter-House D."/>
            <person name="Stajich J."/>
            <person name="Litt A."/>
        </authorList>
    </citation>
    <scope>NUCLEOTIDE SEQUENCE [LARGE SCALE GENOMIC DNA]</scope>
    <source>
        <strain evidence="3">AR-01</strain>
    </source>
</reference>